<protein>
    <submittedName>
        <fullName evidence="1">Uncharacterized protein</fullName>
    </submittedName>
</protein>
<organism evidence="1 2">
    <name type="scientific">Larinioides sclopetarius</name>
    <dbReference type="NCBI Taxonomy" id="280406"/>
    <lineage>
        <taxon>Eukaryota</taxon>
        <taxon>Metazoa</taxon>
        <taxon>Ecdysozoa</taxon>
        <taxon>Arthropoda</taxon>
        <taxon>Chelicerata</taxon>
        <taxon>Arachnida</taxon>
        <taxon>Araneae</taxon>
        <taxon>Araneomorphae</taxon>
        <taxon>Entelegynae</taxon>
        <taxon>Araneoidea</taxon>
        <taxon>Araneidae</taxon>
        <taxon>Larinioides</taxon>
    </lineage>
</organism>
<sequence>MTFFVGLDRKPGLKTEEKKLEREATNQELERTSFFEMLMQIVHQMNIVCAELRARKAAKASRGSRHHQKCAIRIANMAAFASMVWSEETKMSFLIASQRSNVHSKF</sequence>
<comment type="caution">
    <text evidence="1">The sequence shown here is derived from an EMBL/GenBank/DDBJ whole genome shotgun (WGS) entry which is preliminary data.</text>
</comment>
<reference evidence="1 2" key="1">
    <citation type="submission" date="2024-04" db="EMBL/GenBank/DDBJ databases">
        <authorList>
            <person name="Rising A."/>
            <person name="Reimegard J."/>
            <person name="Sonavane S."/>
            <person name="Akerstrom W."/>
            <person name="Nylinder S."/>
            <person name="Hedman E."/>
            <person name="Kallberg Y."/>
        </authorList>
    </citation>
    <scope>NUCLEOTIDE SEQUENCE [LARGE SCALE GENOMIC DNA]</scope>
</reference>
<name>A0AAV1YUB3_9ARAC</name>
<gene>
    <name evidence="1" type="ORF">LARSCL_LOCUS1012</name>
</gene>
<dbReference type="Proteomes" id="UP001497382">
    <property type="component" value="Unassembled WGS sequence"/>
</dbReference>
<evidence type="ECO:0000313" key="2">
    <source>
        <dbReference type="Proteomes" id="UP001497382"/>
    </source>
</evidence>
<evidence type="ECO:0000313" key="1">
    <source>
        <dbReference type="EMBL" id="CAL1262483.1"/>
    </source>
</evidence>
<dbReference type="EMBL" id="CAXIEN010000005">
    <property type="protein sequence ID" value="CAL1262483.1"/>
    <property type="molecule type" value="Genomic_DNA"/>
</dbReference>
<dbReference type="AlphaFoldDB" id="A0AAV1YUB3"/>
<proteinExistence type="predicted"/>
<accession>A0AAV1YUB3</accession>
<keyword evidence="2" id="KW-1185">Reference proteome</keyword>